<evidence type="ECO:0000259" key="2">
    <source>
        <dbReference type="PROSITE" id="PS50990"/>
    </source>
</evidence>
<dbReference type="PROSITE" id="PS50990">
    <property type="entry name" value="PEPTIDASE_C39"/>
    <property type="match status" value="1"/>
</dbReference>
<evidence type="ECO:0000313" key="3">
    <source>
        <dbReference type="EMBL" id="MFC5848265.1"/>
    </source>
</evidence>
<evidence type="ECO:0000313" key="4">
    <source>
        <dbReference type="Proteomes" id="UP001595979"/>
    </source>
</evidence>
<evidence type="ECO:0000256" key="1">
    <source>
        <dbReference type="SAM" id="SignalP"/>
    </source>
</evidence>
<organism evidence="3 4">
    <name type="scientific">Deinococcus petrolearius</name>
    <dbReference type="NCBI Taxonomy" id="1751295"/>
    <lineage>
        <taxon>Bacteria</taxon>
        <taxon>Thermotogati</taxon>
        <taxon>Deinococcota</taxon>
        <taxon>Deinococci</taxon>
        <taxon>Deinococcales</taxon>
        <taxon>Deinococcaceae</taxon>
        <taxon>Deinococcus</taxon>
    </lineage>
</organism>
<dbReference type="Gene3D" id="3.90.70.10">
    <property type="entry name" value="Cysteine proteinases"/>
    <property type="match status" value="1"/>
</dbReference>
<keyword evidence="1" id="KW-0732">Signal</keyword>
<accession>A0ABW1DJ30</accession>
<comment type="caution">
    <text evidence="3">The sequence shown here is derived from an EMBL/GenBank/DDBJ whole genome shotgun (WGS) entry which is preliminary data.</text>
</comment>
<dbReference type="EMBL" id="JBHSOH010000006">
    <property type="protein sequence ID" value="MFC5848265.1"/>
    <property type="molecule type" value="Genomic_DNA"/>
</dbReference>
<dbReference type="SUPFAM" id="SSF54001">
    <property type="entry name" value="Cysteine proteinases"/>
    <property type="match status" value="1"/>
</dbReference>
<dbReference type="InterPro" id="IPR039564">
    <property type="entry name" value="Peptidase_C39-like"/>
</dbReference>
<protein>
    <submittedName>
        <fullName evidence="3">C39 family peptidase</fullName>
    </submittedName>
</protein>
<feature type="signal peptide" evidence="1">
    <location>
        <begin position="1"/>
        <end position="24"/>
    </location>
</feature>
<proteinExistence type="predicted"/>
<dbReference type="Pfam" id="PF13529">
    <property type="entry name" value="Peptidase_C39_2"/>
    <property type="match status" value="1"/>
</dbReference>
<gene>
    <name evidence="3" type="ORF">ACFPQ6_08065</name>
</gene>
<dbReference type="InterPro" id="IPR005074">
    <property type="entry name" value="Peptidase_C39"/>
</dbReference>
<sequence>MRLLRFLCLAPMLGTLLLGPAASAASAPAPTGYALQGVPLVRQTYNACGPASIAQVLGYFGLKVALADVSRLTRPTERSYMTAQAIVDFAPQVGLEARLYRGGSLATVRAAIRQGLPLIALQSHIPRAGTVIPHWRVVVGYDDASARVLLMDPLLGHVAMGYADFARVWADHRGQFALLYPPQWRGRAQRAAGA</sequence>
<feature type="domain" description="Peptidase C39" evidence="2">
    <location>
        <begin position="42"/>
        <end position="176"/>
    </location>
</feature>
<dbReference type="InterPro" id="IPR038765">
    <property type="entry name" value="Papain-like_cys_pep_sf"/>
</dbReference>
<dbReference type="RefSeq" id="WP_380048124.1">
    <property type="nucleotide sequence ID" value="NZ_JBHSOH010000006.1"/>
</dbReference>
<feature type="chain" id="PRO_5045535610" evidence="1">
    <location>
        <begin position="25"/>
        <end position="194"/>
    </location>
</feature>
<dbReference type="Proteomes" id="UP001595979">
    <property type="component" value="Unassembled WGS sequence"/>
</dbReference>
<name>A0ABW1DJ30_9DEIO</name>
<reference evidence="4" key="1">
    <citation type="journal article" date="2019" name="Int. J. Syst. Evol. Microbiol.">
        <title>The Global Catalogue of Microorganisms (GCM) 10K type strain sequencing project: providing services to taxonomists for standard genome sequencing and annotation.</title>
        <authorList>
            <consortium name="The Broad Institute Genomics Platform"/>
            <consortium name="The Broad Institute Genome Sequencing Center for Infectious Disease"/>
            <person name="Wu L."/>
            <person name="Ma J."/>
        </authorList>
    </citation>
    <scope>NUCLEOTIDE SEQUENCE [LARGE SCALE GENOMIC DNA]</scope>
    <source>
        <strain evidence="4">CGMCC 1.15053</strain>
    </source>
</reference>
<keyword evidence="4" id="KW-1185">Reference proteome</keyword>